<dbReference type="GO" id="GO:0033539">
    <property type="term" value="P:fatty acid beta-oxidation using acyl-CoA dehydrogenase"/>
    <property type="evidence" value="ECO:0007669"/>
    <property type="project" value="TreeGrafter"/>
</dbReference>
<dbReference type="PANTHER" id="PTHR48083">
    <property type="entry name" value="MEDIUM-CHAIN SPECIFIC ACYL-COA DEHYDROGENASE, MITOCHONDRIAL-RELATED"/>
    <property type="match status" value="1"/>
</dbReference>
<dbReference type="Gene3D" id="2.40.110.10">
    <property type="entry name" value="Butyryl-CoA Dehydrogenase, subunit A, domain 2"/>
    <property type="match status" value="1"/>
</dbReference>
<dbReference type="InterPro" id="IPR037069">
    <property type="entry name" value="AcylCoA_DH/ox_N_sf"/>
</dbReference>
<dbReference type="EMBL" id="CAJNIZ010000001">
    <property type="protein sequence ID" value="CAE7148918.1"/>
    <property type="molecule type" value="Genomic_DNA"/>
</dbReference>
<dbReference type="Gene3D" id="1.20.140.10">
    <property type="entry name" value="Butyryl-CoA Dehydrogenase, subunit A, domain 3"/>
    <property type="match status" value="1"/>
</dbReference>
<dbReference type="Proteomes" id="UP000649617">
    <property type="component" value="Unassembled WGS sequence"/>
</dbReference>
<sequence length="924" mass="102771">MSGHHISDGERALIESLSALAPILSENAALAEQQRKPVDTVMQAIEDTGAYRWFVPKKYGGYEYSLSGFMEVGIALGEGCTSHAWVTTFCMEHNWLLALYDQAAQDDLFGSHPYIIAPGSLAPNGRATPVDDGYRISGRWQWGTGVMHANWVMVGVLTPVPGQDAPMMGMFVLPVEETEIIDTWHVEGMVGTGSNDIEIKDVFVPEHRMVDLSLVRDGNSPGARLHNSPIYKMPMLPVLGLTATAPLVGAAKNAVRLFEERMQGRTVYGTTSKQGERALAQSRLAHARVEMDAIVDQLFHVAGEVESWGERGEPCPDIDRARLRVEIGHLVRRSRNVVRDVVEACGASAHFLDNPLQRALRDLNTASCHTVFDLDVSSVAGVKHIYWGDLHVHSGYSLDAWGYGTATTPAQAYAFAKGAPITLPGGNSVSMPRPLDFMAVTDHAEWFNLMYVCTDPLASDHPYCDILTEKNTPQTGTEVFRNYVLPTITEAQPQPTPLCEEQPELCASAHLTQWQRVQDQANEANDPCSFTSFVAFEWSATPDYSHNHRNLIFANDNVTPDAPDYMRYPTPHKLWQELERQCLPENGCDVIAIPHNTNMGDGKSFDVETESPDELALRARYERLVEIHQEKGNSECLSGFGQTDEDCNFELYLTKNSVPTAADGYVEAEWEQMRSGYVRRLLLRGLYAYQRSGESALNPLQLGIIGSTDNHSGTGGFVDEETWPGTVFGFGDFDRTMVRVDWNPGGLVAVWAEENTRKSIFAALKRREVYATSGPRLRVRLDAAPESLSCTTDAQAASVPMGGVLNQVDNAFFRIQVQADHSPVGTVQIIKGYLENGELHEEVVDVWQNKDGAADICVQWQDEHLNAQEPAFWYARVLQVPTPRWSAYRCEREGRCDEFPQADRWIRERAWTSPVWYLPGADGE</sequence>
<dbReference type="AlphaFoldDB" id="A0A812IKN3"/>
<dbReference type="SUPFAM" id="SSF56645">
    <property type="entry name" value="Acyl-CoA dehydrogenase NM domain-like"/>
    <property type="match status" value="1"/>
</dbReference>
<dbReference type="InterPro" id="IPR009100">
    <property type="entry name" value="AcylCoA_DH/oxidase_NM_dom_sf"/>
</dbReference>
<keyword evidence="4" id="KW-1185">Reference proteome</keyword>
<keyword evidence="1" id="KW-0560">Oxidoreductase</keyword>
<organism evidence="3 4">
    <name type="scientific">Symbiodinium pilosum</name>
    <name type="common">Dinoflagellate</name>
    <dbReference type="NCBI Taxonomy" id="2952"/>
    <lineage>
        <taxon>Eukaryota</taxon>
        <taxon>Sar</taxon>
        <taxon>Alveolata</taxon>
        <taxon>Dinophyceae</taxon>
        <taxon>Suessiales</taxon>
        <taxon>Symbiodiniaceae</taxon>
        <taxon>Symbiodinium</taxon>
    </lineage>
</organism>
<feature type="domain" description="Acyl-CoA dehydrogenase C-terminal" evidence="2">
    <location>
        <begin position="242"/>
        <end position="373"/>
    </location>
</feature>
<dbReference type="GO" id="GO:0050660">
    <property type="term" value="F:flavin adenine dinucleotide binding"/>
    <property type="evidence" value="ECO:0007669"/>
    <property type="project" value="InterPro"/>
</dbReference>
<accession>A0A812IKN3</accession>
<name>A0A812IKN3_SYMPI</name>
<evidence type="ECO:0000259" key="2">
    <source>
        <dbReference type="Pfam" id="PF08028"/>
    </source>
</evidence>
<dbReference type="InterPro" id="IPR036250">
    <property type="entry name" value="AcylCo_DH-like_C"/>
</dbReference>
<proteinExistence type="predicted"/>
<evidence type="ECO:0000256" key="1">
    <source>
        <dbReference type="ARBA" id="ARBA00023002"/>
    </source>
</evidence>
<reference evidence="3" key="1">
    <citation type="submission" date="2021-02" db="EMBL/GenBank/DDBJ databases">
        <authorList>
            <person name="Dougan E. K."/>
            <person name="Rhodes N."/>
            <person name="Thang M."/>
            <person name="Chan C."/>
        </authorList>
    </citation>
    <scope>NUCLEOTIDE SEQUENCE</scope>
</reference>
<evidence type="ECO:0000313" key="4">
    <source>
        <dbReference type="Proteomes" id="UP000649617"/>
    </source>
</evidence>
<dbReference type="Pfam" id="PF08028">
    <property type="entry name" value="Acyl-CoA_dh_2"/>
    <property type="match status" value="1"/>
</dbReference>
<protein>
    <recommendedName>
        <fullName evidence="2">Acyl-CoA dehydrogenase C-terminal domain-containing protein</fullName>
    </recommendedName>
</protein>
<dbReference type="InterPro" id="IPR046373">
    <property type="entry name" value="Acyl-CoA_Oxase/DH_mid-dom_sf"/>
</dbReference>
<evidence type="ECO:0000313" key="3">
    <source>
        <dbReference type="EMBL" id="CAE7148918.1"/>
    </source>
</evidence>
<dbReference type="SUPFAM" id="SSF47203">
    <property type="entry name" value="Acyl-CoA dehydrogenase C-terminal domain-like"/>
    <property type="match status" value="1"/>
</dbReference>
<comment type="caution">
    <text evidence="3">The sequence shown here is derived from an EMBL/GenBank/DDBJ whole genome shotgun (WGS) entry which is preliminary data.</text>
</comment>
<dbReference type="PANTHER" id="PTHR48083:SF19">
    <property type="entry name" value="FLAVIN-DEPENDENT MONOOXYGENASE, OXYGENASE SUBUNIT HSAA"/>
    <property type="match status" value="1"/>
</dbReference>
<dbReference type="Gene3D" id="1.10.540.10">
    <property type="entry name" value="Acyl-CoA dehydrogenase/oxidase, N-terminal domain"/>
    <property type="match status" value="1"/>
</dbReference>
<dbReference type="Pfam" id="PF12228">
    <property type="entry name" value="DUF3604"/>
    <property type="match status" value="2"/>
</dbReference>
<gene>
    <name evidence="3" type="ORF">SPIL2461_LOCUS56</name>
</gene>
<dbReference type="OrthoDB" id="10642691at2759"/>
<dbReference type="GO" id="GO:0003995">
    <property type="term" value="F:acyl-CoA dehydrogenase activity"/>
    <property type="evidence" value="ECO:0007669"/>
    <property type="project" value="TreeGrafter"/>
</dbReference>
<dbReference type="InterPro" id="IPR013107">
    <property type="entry name" value="Acyl-CoA_DH_C"/>
</dbReference>
<dbReference type="InterPro" id="IPR022028">
    <property type="entry name" value="DUF3604"/>
</dbReference>
<dbReference type="InterPro" id="IPR050741">
    <property type="entry name" value="Acyl-CoA_dehydrogenase"/>
</dbReference>
<dbReference type="GO" id="GO:0016712">
    <property type="term" value="F:oxidoreductase activity, acting on paired donors, with incorporation or reduction of molecular oxygen, reduced flavin or flavoprotein as one donor, and incorporation of one atom of oxygen"/>
    <property type="evidence" value="ECO:0007669"/>
    <property type="project" value="TreeGrafter"/>
</dbReference>
<dbReference type="Gene3D" id="3.20.20.140">
    <property type="entry name" value="Metal-dependent hydrolases"/>
    <property type="match status" value="1"/>
</dbReference>
<dbReference type="GO" id="GO:0005737">
    <property type="term" value="C:cytoplasm"/>
    <property type="evidence" value="ECO:0007669"/>
    <property type="project" value="TreeGrafter"/>
</dbReference>